<organism evidence="2">
    <name type="scientific">Peromfec virus RodF8_66</name>
    <dbReference type="NCBI Taxonomy" id="2929388"/>
    <lineage>
        <taxon>Viruses</taxon>
        <taxon>Monodnaviria</taxon>
        <taxon>Sangervirae</taxon>
        <taxon>Phixviricota</taxon>
        <taxon>Malgrandaviricetes</taxon>
        <taxon>Petitvirales</taxon>
        <taxon>Microviridae</taxon>
    </lineage>
</organism>
<dbReference type="EMBL" id="OM869623">
    <property type="protein sequence ID" value="UPW41538.1"/>
    <property type="molecule type" value="Genomic_DNA"/>
</dbReference>
<evidence type="ECO:0000313" key="2">
    <source>
        <dbReference type="EMBL" id="UPW41538.1"/>
    </source>
</evidence>
<name>A0A976N2Y4_9VIRU</name>
<reference evidence="2" key="1">
    <citation type="submission" date="2022-02" db="EMBL/GenBank/DDBJ databases">
        <title>Towards deciphering the DNA virus diversity associated with rodent species in the families Cricetidae and Heteromyidae.</title>
        <authorList>
            <person name="Lund M."/>
            <person name="Larsen B.B."/>
            <person name="Gryseels S."/>
            <person name="Kraberger S."/>
            <person name="Rowsey D.M."/>
            <person name="Steger L."/>
            <person name="Yule K.M."/>
            <person name="Upham N.S."/>
            <person name="Worobey M."/>
            <person name="Van Doorslaer K."/>
            <person name="Varsani A."/>
        </authorList>
    </citation>
    <scope>NUCLEOTIDE SEQUENCE</scope>
    <source>
        <strain evidence="2">NeonRodF8_66</strain>
    </source>
</reference>
<protein>
    <submittedName>
        <fullName evidence="2">Replication initiator protein</fullName>
    </submittedName>
</protein>
<dbReference type="Pfam" id="PF23343">
    <property type="entry name" value="REP_ORF2-G2P"/>
    <property type="match status" value="1"/>
</dbReference>
<feature type="domain" description="Replication-associated protein ORF2/G2P" evidence="1">
    <location>
        <begin position="47"/>
        <end position="151"/>
    </location>
</feature>
<sequence length="297" mass="34376">MYCLHPAYMTSLKMSVPCGQCILCRKRRAAQWAARLTHEARYHDRSSFITLTYSSEYLPDPPSVCKRDWQLFLKKLRKIKGGQSIRYFACGEYGDTNFRPHYHAIMFGISREDRQCVEAAWSRGGKPIGIVSVDACEIASIRYVSGYITKKIKSNNDEFYHINGLQPPFQLQSKGLGKRFAEENKRYLTDNTQFHISGLTVGIPRYYRKKVDIPASSYMKNARKRIESAIEIIEEQYGVSSSMKKHFISTERNLDAYLDFLLKEHGITKAQEKALMSLAEKQTKRDLKPKPKRDRSF</sequence>
<dbReference type="InterPro" id="IPR056906">
    <property type="entry name" value="ORF2/G2P_dom"/>
</dbReference>
<proteinExistence type="predicted"/>
<accession>A0A976N2Y4</accession>
<evidence type="ECO:0000259" key="1">
    <source>
        <dbReference type="Pfam" id="PF23343"/>
    </source>
</evidence>